<dbReference type="SUPFAM" id="SSF56672">
    <property type="entry name" value="DNA/RNA polymerases"/>
    <property type="match status" value="1"/>
</dbReference>
<evidence type="ECO:0000256" key="1">
    <source>
        <dbReference type="ARBA" id="ARBA00012493"/>
    </source>
</evidence>
<evidence type="ECO:0000313" key="12">
    <source>
        <dbReference type="Proteomes" id="UP000199116"/>
    </source>
</evidence>
<organism evidence="11 12">
    <name type="scientific">Salegentibacter agarivorans</name>
    <dbReference type="NCBI Taxonomy" id="345907"/>
    <lineage>
        <taxon>Bacteria</taxon>
        <taxon>Pseudomonadati</taxon>
        <taxon>Bacteroidota</taxon>
        <taxon>Flavobacteriia</taxon>
        <taxon>Flavobacteriales</taxon>
        <taxon>Flavobacteriaceae</taxon>
        <taxon>Salegentibacter</taxon>
    </lineage>
</organism>
<dbReference type="InterPro" id="IPR051083">
    <property type="entry name" value="GrpII_Intron_Splice-Mob/Def"/>
</dbReference>
<dbReference type="EC" id="2.7.7.49" evidence="1"/>
<evidence type="ECO:0000256" key="2">
    <source>
        <dbReference type="ARBA" id="ARBA00022679"/>
    </source>
</evidence>
<accession>A0A1I2QAN8</accession>
<evidence type="ECO:0000256" key="8">
    <source>
        <dbReference type="ARBA" id="ARBA00034120"/>
    </source>
</evidence>
<dbReference type="Gene3D" id="3.30.70.270">
    <property type="match status" value="1"/>
</dbReference>
<comment type="similarity">
    <text evidence="8">Belongs to the bacterial reverse transcriptase family.</text>
</comment>
<dbReference type="GO" id="GO:0046872">
    <property type="term" value="F:metal ion binding"/>
    <property type="evidence" value="ECO:0007669"/>
    <property type="project" value="UniProtKB-KW"/>
</dbReference>
<dbReference type="GO" id="GO:0003964">
    <property type="term" value="F:RNA-directed DNA polymerase activity"/>
    <property type="evidence" value="ECO:0007669"/>
    <property type="project" value="UniProtKB-KW"/>
</dbReference>
<dbReference type="InterPro" id="IPR043128">
    <property type="entry name" value="Rev_trsase/Diguanyl_cyclase"/>
</dbReference>
<evidence type="ECO:0000256" key="9">
    <source>
        <dbReference type="ARBA" id="ARBA00048173"/>
    </source>
</evidence>
<evidence type="ECO:0000256" key="4">
    <source>
        <dbReference type="ARBA" id="ARBA00022723"/>
    </source>
</evidence>
<dbReference type="AlphaFoldDB" id="A0A1I2QAN8"/>
<feature type="domain" description="Reverse transcriptase" evidence="10">
    <location>
        <begin position="93"/>
        <end position="319"/>
    </location>
</feature>
<dbReference type="InterPro" id="IPR043502">
    <property type="entry name" value="DNA/RNA_pol_sf"/>
</dbReference>
<dbReference type="GO" id="GO:0051607">
    <property type="term" value="P:defense response to virus"/>
    <property type="evidence" value="ECO:0007669"/>
    <property type="project" value="UniProtKB-KW"/>
</dbReference>
<keyword evidence="4" id="KW-0479">Metal-binding</keyword>
<proteinExistence type="inferred from homology"/>
<evidence type="ECO:0000313" key="11">
    <source>
        <dbReference type="EMBL" id="SFG25368.1"/>
    </source>
</evidence>
<keyword evidence="12" id="KW-1185">Reference proteome</keyword>
<dbReference type="GO" id="GO:0003723">
    <property type="term" value="F:RNA binding"/>
    <property type="evidence" value="ECO:0007669"/>
    <property type="project" value="InterPro"/>
</dbReference>
<dbReference type="InterPro" id="IPR000477">
    <property type="entry name" value="RT_dom"/>
</dbReference>
<dbReference type="PROSITE" id="PS50878">
    <property type="entry name" value="RT_POL"/>
    <property type="match status" value="1"/>
</dbReference>
<name>A0A1I2QAN8_9FLAO</name>
<keyword evidence="7" id="KW-0051">Antiviral defense</keyword>
<keyword evidence="6 11" id="KW-0695">RNA-directed DNA polymerase</keyword>
<dbReference type="PANTHER" id="PTHR34047:SF8">
    <property type="entry name" value="PROTEIN YKFC"/>
    <property type="match status" value="1"/>
</dbReference>
<evidence type="ECO:0000256" key="7">
    <source>
        <dbReference type="ARBA" id="ARBA00023118"/>
    </source>
</evidence>
<dbReference type="PRINTS" id="PR00866">
    <property type="entry name" value="RNADNAPOLMS"/>
</dbReference>
<evidence type="ECO:0000256" key="5">
    <source>
        <dbReference type="ARBA" id="ARBA00022842"/>
    </source>
</evidence>
<dbReference type="NCBIfam" id="TIGR04416">
    <property type="entry name" value="group_II_RT_mat"/>
    <property type="match status" value="1"/>
</dbReference>
<sequence length="465" mass="54655">MKGRMQKISKDTWLQKDRAEPDSYAAGQTFMRITENNLTDVTTLEDGLLEQILSPSNLNRAYKKVRSNKGKGGVDKMGIEHLQDYLVENRVELLQSIRDGKYRPKPVRRVTIPKENGKKRLLGLPTVVDKVIQQAITQVLSPIYEKQFSAYSYGFRPGRNAHQALKKCRDYISDGHIYAVDMDLQEFFDKVSHSRLVEILSRTIKDGRVISLIHKYLRTGVMIGNKFEETELGVPQGGPLSPLLSNIMLNELDKELQRRGHRFVRYADDSLILCKSRRSAERTLRNIIPFIEDKLFLKVNREKTNVSHVSKVKFLGHTFYRGLGKGRLRAHPTSIRKMKQRLKQLTSRSNGWGEDQRKESLNHYVRGWVNYFKMADMKSLLRKIDRWYRRRLRMCIWKQWKRIRTKGKMLIKLGLNKWKAWEYANTRKSHWHIANSFILTRTITTHRLRQAGYPFLLDYYSKVRT</sequence>
<evidence type="ECO:0000256" key="6">
    <source>
        <dbReference type="ARBA" id="ARBA00022918"/>
    </source>
</evidence>
<reference evidence="12" key="1">
    <citation type="submission" date="2016-10" db="EMBL/GenBank/DDBJ databases">
        <authorList>
            <person name="Varghese N."/>
            <person name="Submissions S."/>
        </authorList>
    </citation>
    <scope>NUCLEOTIDE SEQUENCE [LARGE SCALE GENOMIC DNA]</scope>
    <source>
        <strain evidence="12">DSM 23515</strain>
    </source>
</reference>
<dbReference type="Proteomes" id="UP000199116">
    <property type="component" value="Unassembled WGS sequence"/>
</dbReference>
<dbReference type="InterPro" id="IPR030931">
    <property type="entry name" value="Group_II_RT_mat"/>
</dbReference>
<dbReference type="RefSeq" id="WP_093306700.1">
    <property type="nucleotide sequence ID" value="NZ_FOOH01000054.1"/>
</dbReference>
<dbReference type="Pfam" id="PF00078">
    <property type="entry name" value="RVT_1"/>
    <property type="match status" value="1"/>
</dbReference>
<keyword evidence="2" id="KW-0808">Transferase</keyword>
<dbReference type="InterPro" id="IPR013597">
    <property type="entry name" value="Mat_intron_G2"/>
</dbReference>
<dbReference type="Pfam" id="PF08388">
    <property type="entry name" value="GIIM"/>
    <property type="match status" value="1"/>
</dbReference>
<comment type="catalytic activity">
    <reaction evidence="9">
        <text>DNA(n) + a 2'-deoxyribonucleoside 5'-triphosphate = DNA(n+1) + diphosphate</text>
        <dbReference type="Rhea" id="RHEA:22508"/>
        <dbReference type="Rhea" id="RHEA-COMP:17339"/>
        <dbReference type="Rhea" id="RHEA-COMP:17340"/>
        <dbReference type="ChEBI" id="CHEBI:33019"/>
        <dbReference type="ChEBI" id="CHEBI:61560"/>
        <dbReference type="ChEBI" id="CHEBI:173112"/>
        <dbReference type="EC" id="2.7.7.49"/>
    </reaction>
</comment>
<evidence type="ECO:0000256" key="3">
    <source>
        <dbReference type="ARBA" id="ARBA00022695"/>
    </source>
</evidence>
<keyword evidence="3" id="KW-0548">Nucleotidyltransferase</keyword>
<dbReference type="EMBL" id="FOOH01000054">
    <property type="protein sequence ID" value="SFG25368.1"/>
    <property type="molecule type" value="Genomic_DNA"/>
</dbReference>
<protein>
    <recommendedName>
        <fullName evidence="1">RNA-directed DNA polymerase</fullName>
        <ecNumber evidence="1">2.7.7.49</ecNumber>
    </recommendedName>
</protein>
<gene>
    <name evidence="11" type="ORF">SAMN04488033_1541</name>
</gene>
<keyword evidence="5" id="KW-0460">Magnesium</keyword>
<dbReference type="CDD" id="cd01651">
    <property type="entry name" value="RT_G2_intron"/>
    <property type="match status" value="1"/>
</dbReference>
<dbReference type="PANTHER" id="PTHR34047">
    <property type="entry name" value="NUCLEAR INTRON MATURASE 1, MITOCHONDRIAL-RELATED"/>
    <property type="match status" value="1"/>
</dbReference>
<evidence type="ECO:0000259" key="10">
    <source>
        <dbReference type="PROSITE" id="PS50878"/>
    </source>
</evidence>
<dbReference type="InterPro" id="IPR000123">
    <property type="entry name" value="Reverse_transcriptase_msDNA"/>
</dbReference>